<dbReference type="EMBL" id="JAYDYQ010001088">
    <property type="protein sequence ID" value="KAK4489010.1"/>
    <property type="molecule type" value="Genomic_DNA"/>
</dbReference>
<dbReference type="Gene3D" id="3.40.250.10">
    <property type="entry name" value="Rhodanese-like domain"/>
    <property type="match status" value="1"/>
</dbReference>
<organism evidence="2 3">
    <name type="scientific">Penstemon davidsonii</name>
    <dbReference type="NCBI Taxonomy" id="160366"/>
    <lineage>
        <taxon>Eukaryota</taxon>
        <taxon>Viridiplantae</taxon>
        <taxon>Streptophyta</taxon>
        <taxon>Embryophyta</taxon>
        <taxon>Tracheophyta</taxon>
        <taxon>Spermatophyta</taxon>
        <taxon>Magnoliopsida</taxon>
        <taxon>eudicotyledons</taxon>
        <taxon>Gunneridae</taxon>
        <taxon>Pentapetalae</taxon>
        <taxon>asterids</taxon>
        <taxon>lamiids</taxon>
        <taxon>Lamiales</taxon>
        <taxon>Plantaginaceae</taxon>
        <taxon>Cheloneae</taxon>
        <taxon>Penstemon</taxon>
    </lineage>
</organism>
<name>A0ABR0DJ71_9LAMI</name>
<comment type="caution">
    <text evidence="2">The sequence shown here is derived from an EMBL/GenBank/DDBJ whole genome shotgun (WGS) entry which is preliminary data.</text>
</comment>
<dbReference type="InterPro" id="IPR044664">
    <property type="entry name" value="STR11-like"/>
</dbReference>
<dbReference type="InterPro" id="IPR001763">
    <property type="entry name" value="Rhodanese-like_dom"/>
</dbReference>
<dbReference type="PANTHER" id="PTHR45187:SF2">
    <property type="entry name" value="RHODANESE-LIKE DOMAIN-CONTAINING PROTEIN 11, CHLOROPLASTIC"/>
    <property type="match status" value="1"/>
</dbReference>
<dbReference type="PROSITE" id="PS50206">
    <property type="entry name" value="RHODANESE_3"/>
    <property type="match status" value="1"/>
</dbReference>
<proteinExistence type="predicted"/>
<reference evidence="2 3" key="1">
    <citation type="journal article" date="2023" name="bioRxiv">
        <title>Genome report: Whole genome sequence and annotation of Penstemon davidsonii.</title>
        <authorList>
            <person name="Ostevik K.L."/>
            <person name="Alabady M."/>
            <person name="Zhang M."/>
            <person name="Rausher M.D."/>
        </authorList>
    </citation>
    <scope>NUCLEOTIDE SEQUENCE [LARGE SCALE GENOMIC DNA]</scope>
    <source>
        <strain evidence="2">DNT005</strain>
        <tissue evidence="2">Whole leaf</tissue>
    </source>
</reference>
<sequence>MQVVEEEFEVKQMRDMAAARKRWESLLRDGKVKILTPREAGYAIQLSNKALLDVRPSTERKKFLFSTVVPKAWVKGSTWIPIFNVDDRFDAGTLSKKITEYMMGNVTSKCLSSCRSLAACEILYNAGYENLFWVQGGLESSEEEDLEREGPQPFKLAGIGGLSEFLGWTDQQRAAAAKEGWGYRLIFSARLIGLFFVADALFLGAQQVGHYLQDLRSH</sequence>
<gene>
    <name evidence="2" type="ORF">RD792_004802</name>
</gene>
<dbReference type="CDD" id="cd00158">
    <property type="entry name" value="RHOD"/>
    <property type="match status" value="1"/>
</dbReference>
<dbReference type="SMART" id="SM00450">
    <property type="entry name" value="RHOD"/>
    <property type="match status" value="1"/>
</dbReference>
<evidence type="ECO:0000259" key="1">
    <source>
        <dbReference type="PROSITE" id="PS50206"/>
    </source>
</evidence>
<feature type="domain" description="Rhodanese" evidence="1">
    <location>
        <begin position="110"/>
        <end position="150"/>
    </location>
</feature>
<evidence type="ECO:0000313" key="3">
    <source>
        <dbReference type="Proteomes" id="UP001291926"/>
    </source>
</evidence>
<evidence type="ECO:0000313" key="2">
    <source>
        <dbReference type="EMBL" id="KAK4489010.1"/>
    </source>
</evidence>
<dbReference type="SUPFAM" id="SSF52821">
    <property type="entry name" value="Rhodanese/Cell cycle control phosphatase"/>
    <property type="match status" value="1"/>
</dbReference>
<dbReference type="Proteomes" id="UP001291926">
    <property type="component" value="Unassembled WGS sequence"/>
</dbReference>
<dbReference type="InterPro" id="IPR036873">
    <property type="entry name" value="Rhodanese-like_dom_sf"/>
</dbReference>
<protein>
    <recommendedName>
        <fullName evidence="1">Rhodanese domain-containing protein</fullName>
    </recommendedName>
</protein>
<keyword evidence="3" id="KW-1185">Reference proteome</keyword>
<accession>A0ABR0DJ71</accession>
<dbReference type="PANTHER" id="PTHR45187">
    <property type="entry name" value="RHODANESE-LIKE DOMAIN-CONTAINING PROTEIN 11, CHLOROPLASTIC"/>
    <property type="match status" value="1"/>
</dbReference>